<dbReference type="PRINTS" id="PR00463">
    <property type="entry name" value="EP450I"/>
</dbReference>
<keyword evidence="5" id="KW-0560">Oxidoreductase</keyword>
<evidence type="ECO:0000256" key="3">
    <source>
        <dbReference type="ARBA" id="ARBA00023004"/>
    </source>
</evidence>
<comment type="similarity">
    <text evidence="5">Belongs to the cytochrome P450 family.</text>
</comment>
<keyword evidence="6" id="KW-0472">Membrane</keyword>
<evidence type="ECO:0000313" key="8">
    <source>
        <dbReference type="Proteomes" id="UP000578531"/>
    </source>
</evidence>
<dbReference type="InterPro" id="IPR017972">
    <property type="entry name" value="Cyt_P450_CS"/>
</dbReference>
<evidence type="ECO:0000256" key="2">
    <source>
        <dbReference type="ARBA" id="ARBA00022723"/>
    </source>
</evidence>
<feature type="binding site" description="axial binding residue" evidence="4">
    <location>
        <position position="455"/>
    </location>
    <ligand>
        <name>heme</name>
        <dbReference type="ChEBI" id="CHEBI:30413"/>
    </ligand>
    <ligandPart>
        <name>Fe</name>
        <dbReference type="ChEBI" id="CHEBI:18248"/>
    </ligandPart>
</feature>
<evidence type="ECO:0000313" key="7">
    <source>
        <dbReference type="EMBL" id="KAF6228779.1"/>
    </source>
</evidence>
<dbReference type="Gene3D" id="1.10.630.10">
    <property type="entry name" value="Cytochrome P450"/>
    <property type="match status" value="1"/>
</dbReference>
<dbReference type="Pfam" id="PF00067">
    <property type="entry name" value="p450"/>
    <property type="match status" value="1"/>
</dbReference>
<dbReference type="InterPro" id="IPR001128">
    <property type="entry name" value="Cyt_P450"/>
</dbReference>
<dbReference type="Proteomes" id="UP000578531">
    <property type="component" value="Unassembled WGS sequence"/>
</dbReference>
<keyword evidence="6" id="KW-1133">Transmembrane helix</keyword>
<comment type="cofactor">
    <cofactor evidence="1 4">
        <name>heme</name>
        <dbReference type="ChEBI" id="CHEBI:30413"/>
    </cofactor>
</comment>
<evidence type="ECO:0000256" key="5">
    <source>
        <dbReference type="RuleBase" id="RU000461"/>
    </source>
</evidence>
<evidence type="ECO:0000256" key="6">
    <source>
        <dbReference type="SAM" id="Phobius"/>
    </source>
</evidence>
<dbReference type="PANTHER" id="PTHR24305">
    <property type="entry name" value="CYTOCHROME P450"/>
    <property type="match status" value="1"/>
</dbReference>
<gene>
    <name evidence="7" type="ORF">HO173_011626</name>
</gene>
<dbReference type="InterPro" id="IPR002401">
    <property type="entry name" value="Cyt_P450_E_grp-I"/>
</dbReference>
<keyword evidence="5" id="KW-0503">Monooxygenase</keyword>
<dbReference type="PROSITE" id="PS00086">
    <property type="entry name" value="CYTOCHROME_P450"/>
    <property type="match status" value="1"/>
</dbReference>
<evidence type="ECO:0000256" key="1">
    <source>
        <dbReference type="ARBA" id="ARBA00001971"/>
    </source>
</evidence>
<reference evidence="7 8" key="1">
    <citation type="journal article" date="2020" name="Genomics">
        <title>Complete, high-quality genomes from long-read metagenomic sequencing of two wolf lichen thalli reveals enigmatic genome architecture.</title>
        <authorList>
            <person name="McKenzie S.K."/>
            <person name="Walston R.F."/>
            <person name="Allen J.L."/>
        </authorList>
    </citation>
    <scope>NUCLEOTIDE SEQUENCE [LARGE SCALE GENOMIC DNA]</scope>
    <source>
        <strain evidence="7">WasteWater2</strain>
    </source>
</reference>
<feature type="transmembrane region" description="Helical" evidence="6">
    <location>
        <begin position="12"/>
        <end position="30"/>
    </location>
</feature>
<comment type="caution">
    <text evidence="7">The sequence shown here is derived from an EMBL/GenBank/DDBJ whole genome shotgun (WGS) entry which is preliminary data.</text>
</comment>
<dbReference type="EMBL" id="JACCJC010000074">
    <property type="protein sequence ID" value="KAF6228779.1"/>
    <property type="molecule type" value="Genomic_DNA"/>
</dbReference>
<dbReference type="GO" id="GO:0004497">
    <property type="term" value="F:monooxygenase activity"/>
    <property type="evidence" value="ECO:0007669"/>
    <property type="project" value="UniProtKB-KW"/>
</dbReference>
<keyword evidence="8" id="KW-1185">Reference proteome</keyword>
<name>A0A8H6CSE7_9LECA</name>
<dbReference type="GeneID" id="59293268"/>
<dbReference type="GO" id="GO:0020037">
    <property type="term" value="F:heme binding"/>
    <property type="evidence" value="ECO:0007669"/>
    <property type="project" value="InterPro"/>
</dbReference>
<dbReference type="OrthoDB" id="3934656at2759"/>
<dbReference type="PANTHER" id="PTHR24305:SF85">
    <property type="entry name" value="P450, PUTATIVE (EUROFUNG)-RELATED"/>
    <property type="match status" value="1"/>
</dbReference>
<keyword evidence="2 4" id="KW-0479">Metal-binding</keyword>
<organism evidence="7 8">
    <name type="scientific">Letharia columbiana</name>
    <dbReference type="NCBI Taxonomy" id="112416"/>
    <lineage>
        <taxon>Eukaryota</taxon>
        <taxon>Fungi</taxon>
        <taxon>Dikarya</taxon>
        <taxon>Ascomycota</taxon>
        <taxon>Pezizomycotina</taxon>
        <taxon>Lecanoromycetes</taxon>
        <taxon>OSLEUM clade</taxon>
        <taxon>Lecanoromycetidae</taxon>
        <taxon>Lecanorales</taxon>
        <taxon>Lecanorineae</taxon>
        <taxon>Parmeliaceae</taxon>
        <taxon>Letharia</taxon>
    </lineage>
</organism>
<dbReference type="InterPro" id="IPR036396">
    <property type="entry name" value="Cyt_P450_sf"/>
</dbReference>
<evidence type="ECO:0008006" key="9">
    <source>
        <dbReference type="Google" id="ProtNLM"/>
    </source>
</evidence>
<dbReference type="CDD" id="cd11060">
    <property type="entry name" value="CYP57A1-like"/>
    <property type="match status" value="1"/>
</dbReference>
<dbReference type="GO" id="GO:0016705">
    <property type="term" value="F:oxidoreductase activity, acting on paired donors, with incorporation or reduction of molecular oxygen"/>
    <property type="evidence" value="ECO:0007669"/>
    <property type="project" value="InterPro"/>
</dbReference>
<dbReference type="InterPro" id="IPR050121">
    <property type="entry name" value="Cytochrome_P450_monoxygenase"/>
</dbReference>
<keyword evidence="3 4" id="KW-0408">Iron</keyword>
<dbReference type="GO" id="GO:0005506">
    <property type="term" value="F:iron ion binding"/>
    <property type="evidence" value="ECO:0007669"/>
    <property type="project" value="InterPro"/>
</dbReference>
<dbReference type="AlphaFoldDB" id="A0A8H6CSE7"/>
<dbReference type="SUPFAM" id="SSF48264">
    <property type="entry name" value="Cytochrome P450"/>
    <property type="match status" value="1"/>
</dbReference>
<keyword evidence="6" id="KW-0812">Transmembrane</keyword>
<evidence type="ECO:0000256" key="4">
    <source>
        <dbReference type="PIRSR" id="PIRSR602401-1"/>
    </source>
</evidence>
<dbReference type="RefSeq" id="XP_037159594.1">
    <property type="nucleotide sequence ID" value="XM_037313506.1"/>
</dbReference>
<proteinExistence type="inferred from homology"/>
<sequence length="535" mass="60983">MALTMPETNMMLFLRGLWLCLGLAVFYGLYRGIYNRYFHPLRHFPGPFWGSVSDFFKLWILHTKQAHTLGLKYHEKYGPVVRAAPNLLAVNDPLLLPQIYHRRVDKTDVYTTGVLGELAPPFQTIKHEDHAAKRKRVANSFTLTNLKPLEGQIDARVVQWTSVLNEKFAQTGEKMDFAQWSQWFAYDTICQLSFGEPLGFVKEGRDIEDLIGNFHDMAPFAAVVGALPWLARPLLENPLTRRFAMPKPGDGSGTGKIMAFRDKLLEQRLEDPKASQRGDFLDNILASKNADGTPITVDEVKTECFVLMVAASDTTAAFFCGFVRYVVQTPGVYEKLVAEIDDFDRRGLLNQPVPLFEQVKQMPYFKACHLEVTRFYPSTPMIIPRYVSEGGMDLYGVHAPAGAEIGANPYVIQRDKKMFGEDADVFRPERWLEDEARAVHMEKHILTWGYGTRICLGKNIALMETYKLMSQVNIVYPAPSVALANPSRQFFRVFKPSIYDNNNVWRADNLALLVHWDMWINIQARESKVEEKIAS</sequence>
<protein>
    <recommendedName>
        <fullName evidence="9">Cytochrome P450 monooxygenase</fullName>
    </recommendedName>
</protein>
<accession>A0A8H6CSE7</accession>
<keyword evidence="4 5" id="KW-0349">Heme</keyword>